<comment type="caution">
    <text evidence="3">The sequence shown here is derived from an EMBL/GenBank/DDBJ whole genome shotgun (WGS) entry which is preliminary data.</text>
</comment>
<gene>
    <name evidence="3" type="ORF">FHL15_001017</name>
</gene>
<feature type="compositionally biased region" description="Polar residues" evidence="1">
    <location>
        <begin position="765"/>
        <end position="784"/>
    </location>
</feature>
<dbReference type="Pfam" id="PF14661">
    <property type="entry name" value="HAUS6_N"/>
    <property type="match status" value="1"/>
</dbReference>
<feature type="region of interest" description="Disordered" evidence="1">
    <location>
        <begin position="571"/>
        <end position="720"/>
    </location>
</feature>
<evidence type="ECO:0000313" key="4">
    <source>
        <dbReference type="Proteomes" id="UP000319160"/>
    </source>
</evidence>
<evidence type="ECO:0000259" key="2">
    <source>
        <dbReference type="Pfam" id="PF14661"/>
    </source>
</evidence>
<feature type="region of interest" description="Disordered" evidence="1">
    <location>
        <begin position="48"/>
        <end position="69"/>
    </location>
</feature>
<reference evidence="4" key="1">
    <citation type="submission" date="2019-06" db="EMBL/GenBank/DDBJ databases">
        <title>Draft genome sequence of the griseofulvin-producing fungus Xylaria cubensis strain G536.</title>
        <authorList>
            <person name="Mead M.E."/>
            <person name="Raja H.A."/>
            <person name="Steenwyk J.L."/>
            <person name="Knowles S.L."/>
            <person name="Oberlies N.H."/>
            <person name="Rokas A."/>
        </authorList>
    </citation>
    <scope>NUCLEOTIDE SEQUENCE [LARGE SCALE GENOMIC DNA]</scope>
    <source>
        <strain evidence="4">G536</strain>
    </source>
</reference>
<dbReference type="STRING" id="2512241.A0A553IDU5"/>
<keyword evidence="4" id="KW-1185">Reference proteome</keyword>
<feature type="region of interest" description="Disordered" evidence="1">
    <location>
        <begin position="750"/>
        <end position="792"/>
    </location>
</feature>
<feature type="domain" description="HAUS augmin-like complex subunit 6 N-terminal" evidence="2">
    <location>
        <begin position="177"/>
        <end position="410"/>
    </location>
</feature>
<proteinExistence type="predicted"/>
<dbReference type="InterPro" id="IPR028163">
    <property type="entry name" value="HAUS_6_N"/>
</dbReference>
<dbReference type="OrthoDB" id="5575722at2759"/>
<accession>A0A553IDU5</accession>
<evidence type="ECO:0000313" key="3">
    <source>
        <dbReference type="EMBL" id="TRX98372.1"/>
    </source>
</evidence>
<dbReference type="Proteomes" id="UP000319160">
    <property type="component" value="Unassembled WGS sequence"/>
</dbReference>
<feature type="compositionally biased region" description="Basic and acidic residues" evidence="1">
    <location>
        <begin position="664"/>
        <end position="674"/>
    </location>
</feature>
<sequence length="885" mass="98366">MKVQLVIGIVLPYRANGFQFAAPLVFLYQVVATLAAPAASPQENTNLAVNADLPNDTTPDSAGGPPSWRLDCGSPGTTSMCSASNSGAHCDPITGALTIILEGTCGGSALVISRSGCAPIQTTRICFKVASGSNSSLARTRSLRAPAKPTVTAPPTSAAPINKQVQIPTCTSNVLLFLTNSRLLDLDLEPDWPDITPTTFSAKDAVSGQKKRIQCVEWALYQLFSLWDPNEAQNKLRPFYPPADQVQSINLRAALVRSLETAKKNGVLGRDVLIRKTMLDECKGERLEEVLAVFSSAVLKKLVAERSLNSGPECRPTISETISLENWGYSGNRIELNGLLLAHKASLKSILAKKNAARQKYRSFEELLALKERGIARRREQAKSNAQDALMELSDTQSAEVRRILRNTWAGNEQWVDGLLGGSSSQRSGLLTTSFDNVWSGVQIGNITDLEEQTAGLLEQLEQRVHRQKSRLQKWEDFRKSTFGDIRPRVSHDLPSKEKKREIGFDFTAHLNLDFNKIASSSHAKFDNQPPEYATLLHELTTQLGGLKRTKIPDFSQLITGPRRVLTNNTSSQFTLQESAAEPVSDLSEWEDEQEEAVPQPKVSGSLNNGHVRLTAIPSKPAVSQRRLPAPRENRRASPTRHEGPVEFPEKHQRPRAKPCPIQIDHKLDSKEDNEFNIPSRNEEAHFRSSRPNQLRPTTIMNDTMPPPSRPKSPTQALADEILNSMNTASPSPMKKSRYTLSLAERTRMSMTRPSFAPFEPEDVTPQTSPVKESHTQENSSFATNDEPERGEEYEDLITRTRRSMAGFEAARQKAQLERRRSQRKSKMVQRHDSYFTKVDEETVGNLSIVDGLLEDGQEDYEAVFKSRPRIATSPAPSPMRRWNE</sequence>
<feature type="compositionally biased region" description="Basic and acidic residues" evidence="1">
    <location>
        <begin position="630"/>
        <end position="652"/>
    </location>
</feature>
<dbReference type="AlphaFoldDB" id="A0A553IDU5"/>
<feature type="compositionally biased region" description="Basic and acidic residues" evidence="1">
    <location>
        <begin position="811"/>
        <end position="820"/>
    </location>
</feature>
<organism evidence="3 4">
    <name type="scientific">Xylaria flabelliformis</name>
    <dbReference type="NCBI Taxonomy" id="2512241"/>
    <lineage>
        <taxon>Eukaryota</taxon>
        <taxon>Fungi</taxon>
        <taxon>Dikarya</taxon>
        <taxon>Ascomycota</taxon>
        <taxon>Pezizomycotina</taxon>
        <taxon>Sordariomycetes</taxon>
        <taxon>Xylariomycetidae</taxon>
        <taxon>Xylariales</taxon>
        <taxon>Xylariaceae</taxon>
        <taxon>Xylaria</taxon>
    </lineage>
</organism>
<dbReference type="EMBL" id="VFLP01000003">
    <property type="protein sequence ID" value="TRX98372.1"/>
    <property type="molecule type" value="Genomic_DNA"/>
</dbReference>
<name>A0A553IDU5_9PEZI</name>
<feature type="region of interest" description="Disordered" evidence="1">
    <location>
        <begin position="808"/>
        <end position="833"/>
    </location>
</feature>
<feature type="compositionally biased region" description="Polar residues" evidence="1">
    <location>
        <begin position="690"/>
        <end position="702"/>
    </location>
</feature>
<evidence type="ECO:0000256" key="1">
    <source>
        <dbReference type="SAM" id="MobiDB-lite"/>
    </source>
</evidence>
<protein>
    <recommendedName>
        <fullName evidence="2">HAUS augmin-like complex subunit 6 N-terminal domain-containing protein</fullName>
    </recommendedName>
</protein>